<evidence type="ECO:0000313" key="8">
    <source>
        <dbReference type="Proteomes" id="UP000251889"/>
    </source>
</evidence>
<keyword evidence="8" id="KW-1185">Reference proteome</keyword>
<gene>
    <name evidence="7" type="ORF">DQQ10_08220</name>
</gene>
<dbReference type="Pfam" id="PF00370">
    <property type="entry name" value="FGGY_N"/>
    <property type="match status" value="1"/>
</dbReference>
<comment type="caution">
    <text evidence="7">The sequence shown here is derived from an EMBL/GenBank/DDBJ whole genome shotgun (WGS) entry which is preliminary data.</text>
</comment>
<dbReference type="EMBL" id="QMFY01000003">
    <property type="protein sequence ID" value="RAW01631.1"/>
    <property type="molecule type" value="Genomic_DNA"/>
</dbReference>
<evidence type="ECO:0000259" key="6">
    <source>
        <dbReference type="Pfam" id="PF02782"/>
    </source>
</evidence>
<organism evidence="7 8">
    <name type="scientific">Pseudochryseolinea flava</name>
    <dbReference type="NCBI Taxonomy" id="2059302"/>
    <lineage>
        <taxon>Bacteria</taxon>
        <taxon>Pseudomonadati</taxon>
        <taxon>Bacteroidota</taxon>
        <taxon>Cytophagia</taxon>
        <taxon>Cytophagales</taxon>
        <taxon>Fulvivirgaceae</taxon>
        <taxon>Pseudochryseolinea</taxon>
    </lineage>
</organism>
<feature type="domain" description="Carbohydrate kinase FGGY C-terminal" evidence="6">
    <location>
        <begin position="253"/>
        <end position="442"/>
    </location>
</feature>
<keyword evidence="3 4" id="KW-0418">Kinase</keyword>
<dbReference type="InterPro" id="IPR018483">
    <property type="entry name" value="Carb_kinase_FGGY_CS"/>
</dbReference>
<evidence type="ECO:0000313" key="7">
    <source>
        <dbReference type="EMBL" id="RAW01631.1"/>
    </source>
</evidence>
<evidence type="ECO:0000256" key="2">
    <source>
        <dbReference type="ARBA" id="ARBA00022679"/>
    </source>
</evidence>
<dbReference type="PROSITE" id="PS00933">
    <property type="entry name" value="FGGY_KINASES_1"/>
    <property type="match status" value="1"/>
</dbReference>
<feature type="domain" description="Carbohydrate kinase FGGY N-terminal" evidence="5">
    <location>
        <begin position="3"/>
        <end position="244"/>
    </location>
</feature>
<dbReference type="PROSITE" id="PS00445">
    <property type="entry name" value="FGGY_KINASES_2"/>
    <property type="match status" value="1"/>
</dbReference>
<dbReference type="CDD" id="cd07770">
    <property type="entry name" value="ASKHA_NBD_FGGY_GntK"/>
    <property type="match status" value="1"/>
</dbReference>
<evidence type="ECO:0000256" key="1">
    <source>
        <dbReference type="ARBA" id="ARBA00009156"/>
    </source>
</evidence>
<dbReference type="AlphaFoldDB" id="A0A364Y5J5"/>
<dbReference type="PANTHER" id="PTHR43095:SF2">
    <property type="entry name" value="GLUCONOKINASE"/>
    <property type="match status" value="1"/>
</dbReference>
<dbReference type="SUPFAM" id="SSF53067">
    <property type="entry name" value="Actin-like ATPase domain"/>
    <property type="match status" value="2"/>
</dbReference>
<dbReference type="RefSeq" id="WP_112746371.1">
    <property type="nucleotide sequence ID" value="NZ_QMFY01000003.1"/>
</dbReference>
<dbReference type="PIRSF" id="PIRSF000538">
    <property type="entry name" value="GlpK"/>
    <property type="match status" value="1"/>
</dbReference>
<proteinExistence type="inferred from homology"/>
<name>A0A364Y5J5_9BACT</name>
<reference evidence="7 8" key="1">
    <citation type="submission" date="2018-06" db="EMBL/GenBank/DDBJ databases">
        <title>Chryseolinea flavus sp. nov., a member of the phylum Bacteroidetes isolated from soil.</title>
        <authorList>
            <person name="Li Y."/>
            <person name="Wang J."/>
        </authorList>
    </citation>
    <scope>NUCLEOTIDE SEQUENCE [LARGE SCALE GENOMIC DNA]</scope>
    <source>
        <strain evidence="7 8">SDU1-6</strain>
    </source>
</reference>
<dbReference type="InterPro" id="IPR050406">
    <property type="entry name" value="FGGY_Carb_Kinase"/>
</dbReference>
<dbReference type="InterPro" id="IPR043129">
    <property type="entry name" value="ATPase_NBD"/>
</dbReference>
<dbReference type="Pfam" id="PF02782">
    <property type="entry name" value="FGGY_C"/>
    <property type="match status" value="1"/>
</dbReference>
<sequence length="510" mass="56905">MKYFIGIDIGTGSTKAVSLNSKGEVIHIAQVPYPSIVPQPQHHEQDPNVIWNAFVTCIQNTIQELKHTPVAIALSSAMHSLICMDHNRNAVSNMITWADNRSASIAERIKNSALGDKLYTQTGTPIHAMSPLCKILWLKENDPTCFTNTSTFISIKEFIWFKLFETFEVDHSIASATGLFDLELRQWNETAMNLCGISINQLSTPVSTSFKRTLTNKLIAEKLSISTDTTFVIGASDGCMANLGSFAINPGIAALTIGTSGAIRVASPKPIFNFKAMTFNYHLDEETFISGGPINNGGVILKWYVQHFLKRALKSADDYHEIFDDLFETPAGANGLIFLPYLLGDRAPIWNSDACGVFFGISTQHTQSHFTRALLEGICLSLYHIGDALIESGLEIQEIRVSGGFVRSKEWLQLLADIFGKPIVLISTEDASAIGAVYMAMKSLGVIQDYHELKQPDPVIFKPQLDNHRVYQERIFPLYKNLYKNLMLDMAIWSDFQRMQHDDMVIAERK</sequence>
<dbReference type="OrthoDB" id="9805576at2"/>
<protein>
    <submittedName>
        <fullName evidence="7">Gluconokinase</fullName>
    </submittedName>
</protein>
<dbReference type="InterPro" id="IPR018485">
    <property type="entry name" value="FGGY_C"/>
</dbReference>
<dbReference type="Proteomes" id="UP000251889">
    <property type="component" value="Unassembled WGS sequence"/>
</dbReference>
<dbReference type="Gene3D" id="3.30.420.40">
    <property type="match status" value="2"/>
</dbReference>
<dbReference type="PANTHER" id="PTHR43095">
    <property type="entry name" value="SUGAR KINASE"/>
    <property type="match status" value="1"/>
</dbReference>
<dbReference type="GO" id="GO:0016773">
    <property type="term" value="F:phosphotransferase activity, alcohol group as acceptor"/>
    <property type="evidence" value="ECO:0007669"/>
    <property type="project" value="InterPro"/>
</dbReference>
<dbReference type="InterPro" id="IPR000577">
    <property type="entry name" value="Carb_kinase_FGGY"/>
</dbReference>
<keyword evidence="2 4" id="KW-0808">Transferase</keyword>
<evidence type="ECO:0000256" key="3">
    <source>
        <dbReference type="ARBA" id="ARBA00022777"/>
    </source>
</evidence>
<dbReference type="GO" id="GO:0005975">
    <property type="term" value="P:carbohydrate metabolic process"/>
    <property type="evidence" value="ECO:0007669"/>
    <property type="project" value="InterPro"/>
</dbReference>
<evidence type="ECO:0000259" key="5">
    <source>
        <dbReference type="Pfam" id="PF00370"/>
    </source>
</evidence>
<dbReference type="GO" id="GO:0016301">
    <property type="term" value="F:kinase activity"/>
    <property type="evidence" value="ECO:0007669"/>
    <property type="project" value="UniProtKB-KW"/>
</dbReference>
<comment type="similarity">
    <text evidence="1 4">Belongs to the FGGY kinase family.</text>
</comment>
<evidence type="ECO:0000256" key="4">
    <source>
        <dbReference type="RuleBase" id="RU003733"/>
    </source>
</evidence>
<dbReference type="InterPro" id="IPR018484">
    <property type="entry name" value="FGGY_N"/>
</dbReference>
<accession>A0A364Y5J5</accession>